<dbReference type="EMBL" id="BK014913">
    <property type="protein sequence ID" value="DAD82099.1"/>
    <property type="molecule type" value="Genomic_DNA"/>
</dbReference>
<dbReference type="EMBL" id="BK014913">
    <property type="protein sequence ID" value="DAD82102.1"/>
    <property type="molecule type" value="Genomic_DNA"/>
</dbReference>
<evidence type="ECO:0000313" key="2">
    <source>
        <dbReference type="EMBL" id="DAD82102.1"/>
    </source>
</evidence>
<organism evidence="2">
    <name type="scientific">Siphoviridae sp. ctwQg18</name>
    <dbReference type="NCBI Taxonomy" id="2826516"/>
    <lineage>
        <taxon>Viruses</taxon>
        <taxon>Duplodnaviria</taxon>
        <taxon>Heunggongvirae</taxon>
        <taxon>Uroviricota</taxon>
        <taxon>Caudoviricetes</taxon>
    </lineage>
</organism>
<sequence>MVINKIGQQHIDYGTNCQDYGIEFDGMKVVCDGCSEGKHSEVGAKAFCHLLKNDSRIIHECSVYTAAAAFGEILGLFGQTSGSIRDFLCFTILMVTENETHFMVDYCGDGFIVKERLDGTIEFEELSDGEYPKYFAYNYVDKDMLKQYKDGVIFSTKAFPKDEYRNIGVASDGIRFAMKDAQFKKEFTEALQSGKEVRVKRFINKHQRVFQDDTTIVL</sequence>
<protein>
    <submittedName>
        <fullName evidence="2">Protein phosphatase 2C</fullName>
    </submittedName>
</protein>
<dbReference type="InterPro" id="IPR001932">
    <property type="entry name" value="PPM-type_phosphatase-like_dom"/>
</dbReference>
<evidence type="ECO:0000259" key="1">
    <source>
        <dbReference type="Pfam" id="PF13672"/>
    </source>
</evidence>
<reference evidence="2" key="1">
    <citation type="journal article" date="2021" name="Proc. Natl. Acad. Sci. U.S.A.">
        <title>A Catalog of Tens of Thousands of Viruses from Human Metagenomes Reveals Hidden Associations with Chronic Diseases.</title>
        <authorList>
            <person name="Tisza M.J."/>
            <person name="Buck C.B."/>
        </authorList>
    </citation>
    <scope>NUCLEOTIDE SEQUENCE</scope>
    <source>
        <strain evidence="2">CtwQg18</strain>
    </source>
</reference>
<proteinExistence type="predicted"/>
<accession>A0A8S5MIQ9</accession>
<feature type="domain" description="PPM-type phosphatase" evidence="1">
    <location>
        <begin position="6"/>
        <end position="199"/>
    </location>
</feature>
<dbReference type="Pfam" id="PF13672">
    <property type="entry name" value="PP2C_2"/>
    <property type="match status" value="1"/>
</dbReference>
<name>A0A8S5MIQ9_9CAUD</name>